<dbReference type="PANTHER" id="PTHR34387:SF1">
    <property type="entry name" value="PERIPLASMIC IMMUNOGENIC PROTEIN"/>
    <property type="match status" value="1"/>
</dbReference>
<evidence type="ECO:0000313" key="2">
    <source>
        <dbReference type="Proteomes" id="UP001170379"/>
    </source>
</evidence>
<comment type="caution">
    <text evidence="1">The sequence shown here is derived from an EMBL/GenBank/DDBJ whole genome shotgun (WGS) entry which is preliminary data.</text>
</comment>
<reference evidence="1" key="1">
    <citation type="submission" date="2018-03" db="EMBL/GenBank/DDBJ databases">
        <authorList>
            <person name="Nunes O.C."/>
            <person name="Lopes A.R."/>
            <person name="Froufe H."/>
            <person name="Munoz-Merida A."/>
            <person name="Barroso C."/>
            <person name="Egas C."/>
        </authorList>
    </citation>
    <scope>NUCLEOTIDE SEQUENCE</scope>
    <source>
        <strain evidence="1">ON4</strain>
    </source>
</reference>
<dbReference type="RefSeq" id="WP_026936513.1">
    <property type="nucleotide sequence ID" value="NZ_CP028426.1"/>
</dbReference>
<organism evidence="1 2">
    <name type="scientific">Gulosibacter molinativorax</name>
    <dbReference type="NCBI Taxonomy" id="256821"/>
    <lineage>
        <taxon>Bacteria</taxon>
        <taxon>Bacillati</taxon>
        <taxon>Actinomycetota</taxon>
        <taxon>Actinomycetes</taxon>
        <taxon>Micrococcales</taxon>
        <taxon>Microbacteriaceae</taxon>
        <taxon>Gulosibacter</taxon>
    </lineage>
</organism>
<name>A0ABT7C6D9_9MICO</name>
<dbReference type="EMBL" id="PXVD01000006">
    <property type="protein sequence ID" value="MDJ1370776.1"/>
    <property type="molecule type" value="Genomic_DNA"/>
</dbReference>
<dbReference type="PANTHER" id="PTHR34387">
    <property type="entry name" value="SLR1258 PROTEIN"/>
    <property type="match status" value="1"/>
</dbReference>
<gene>
    <name evidence="1" type="ORF">C7K25_05260</name>
</gene>
<dbReference type="Proteomes" id="UP001170379">
    <property type="component" value="Unassembled WGS sequence"/>
</dbReference>
<sequence>MTEIHATGTAETHHLAERATVQAHTSVASRDRSQSIQTASALHNRIVERAQQLRGAGDATWHAASPISTWTRKTYAEGSRTRVILEHVTTSNVSVKLANLDLVSQLVNELTEAGASTNVTWTLTEQSRRTHERAARKAAVASAREIADDYADALGERVVQVASISDVEGRPVAPMGMMRASAEATETAEVTIQEITVRASVTGVFVSE</sequence>
<dbReference type="InterPro" id="IPR052022">
    <property type="entry name" value="26kDa_periplasmic_antigen"/>
</dbReference>
<keyword evidence="2" id="KW-1185">Reference proteome</keyword>
<dbReference type="Gene3D" id="3.30.70.2970">
    <property type="entry name" value="Protein of unknown function (DUF541), domain 2"/>
    <property type="match status" value="1"/>
</dbReference>
<evidence type="ECO:0000313" key="1">
    <source>
        <dbReference type="EMBL" id="MDJ1370776.1"/>
    </source>
</evidence>
<reference evidence="1" key="2">
    <citation type="journal article" date="2022" name="Sci. Rep.">
        <title>In silico prediction of the enzymes involved in the degradation of the herbicide molinate by Gulosibacter molinativorax ON4T.</title>
        <authorList>
            <person name="Lopes A.R."/>
            <person name="Bunin E."/>
            <person name="Viana A.T."/>
            <person name="Froufe H."/>
            <person name="Munoz-Merida A."/>
            <person name="Pinho D."/>
            <person name="Figueiredo J."/>
            <person name="Barroso C."/>
            <person name="Vaz-Moreira I."/>
            <person name="Bellanger X."/>
            <person name="Egas C."/>
            <person name="Nunes O.C."/>
        </authorList>
    </citation>
    <scope>NUCLEOTIDE SEQUENCE</scope>
    <source>
        <strain evidence="1">ON4</strain>
    </source>
</reference>
<dbReference type="Gene3D" id="3.30.110.170">
    <property type="entry name" value="Protein of unknown function (DUF541), domain 1"/>
    <property type="match status" value="1"/>
</dbReference>
<dbReference type="InterPro" id="IPR007497">
    <property type="entry name" value="SIMPL/DUF541"/>
</dbReference>
<dbReference type="Pfam" id="PF04402">
    <property type="entry name" value="SIMPL"/>
    <property type="match status" value="1"/>
</dbReference>
<protein>
    <submittedName>
        <fullName evidence="1">DUF541 domain-containing protein</fullName>
    </submittedName>
</protein>
<proteinExistence type="predicted"/>
<accession>A0ABT7C6D9</accession>